<accession>A0AAP0PFM1</accession>
<dbReference type="AlphaFoldDB" id="A0AAP0PFM1"/>
<proteinExistence type="predicted"/>
<keyword evidence="2" id="KW-1185">Reference proteome</keyword>
<evidence type="ECO:0000313" key="1">
    <source>
        <dbReference type="EMBL" id="KAK9142222.1"/>
    </source>
</evidence>
<reference evidence="1 2" key="1">
    <citation type="submission" date="2024-01" db="EMBL/GenBank/DDBJ databases">
        <title>Genome assemblies of Stephania.</title>
        <authorList>
            <person name="Yang L."/>
        </authorList>
    </citation>
    <scope>NUCLEOTIDE SEQUENCE [LARGE SCALE GENOMIC DNA]</scope>
    <source>
        <strain evidence="1">YNDBR</strain>
        <tissue evidence="1">Leaf</tissue>
    </source>
</reference>
<name>A0AAP0PFM1_9MAGN</name>
<dbReference type="Proteomes" id="UP001420932">
    <property type="component" value="Unassembled WGS sequence"/>
</dbReference>
<organism evidence="1 2">
    <name type="scientific">Stephania yunnanensis</name>
    <dbReference type="NCBI Taxonomy" id="152371"/>
    <lineage>
        <taxon>Eukaryota</taxon>
        <taxon>Viridiplantae</taxon>
        <taxon>Streptophyta</taxon>
        <taxon>Embryophyta</taxon>
        <taxon>Tracheophyta</taxon>
        <taxon>Spermatophyta</taxon>
        <taxon>Magnoliopsida</taxon>
        <taxon>Ranunculales</taxon>
        <taxon>Menispermaceae</taxon>
        <taxon>Menispermoideae</taxon>
        <taxon>Cissampelideae</taxon>
        <taxon>Stephania</taxon>
    </lineage>
</organism>
<dbReference type="EMBL" id="JBBNAF010000005">
    <property type="protein sequence ID" value="KAK9142222.1"/>
    <property type="molecule type" value="Genomic_DNA"/>
</dbReference>
<protein>
    <submittedName>
        <fullName evidence="1">Uncharacterized protein</fullName>
    </submittedName>
</protein>
<evidence type="ECO:0000313" key="2">
    <source>
        <dbReference type="Proteomes" id="UP001420932"/>
    </source>
</evidence>
<gene>
    <name evidence="1" type="ORF">Syun_011622</name>
</gene>
<comment type="caution">
    <text evidence="1">The sequence shown here is derived from an EMBL/GenBank/DDBJ whole genome shotgun (WGS) entry which is preliminary data.</text>
</comment>
<sequence length="75" mass="8266">MRDEFDVCDGMGDVTTRSHTTPQDVKLDLESITEDVLNLSVSDDPRSTTCSNSYLCGEETLFTLTSVCDVEAIRS</sequence>